<feature type="region of interest" description="Disordered" evidence="1">
    <location>
        <begin position="1"/>
        <end position="81"/>
    </location>
</feature>
<feature type="compositionally biased region" description="Basic and acidic residues" evidence="1">
    <location>
        <begin position="1"/>
        <end position="54"/>
    </location>
</feature>
<evidence type="ECO:0000313" key="2">
    <source>
        <dbReference type="EMBL" id="GFZ20841.1"/>
    </source>
</evidence>
<name>A0A7J0HCY2_9ERIC</name>
<evidence type="ECO:0000313" key="3">
    <source>
        <dbReference type="Proteomes" id="UP000585474"/>
    </source>
</evidence>
<dbReference type="Proteomes" id="UP000585474">
    <property type="component" value="Unassembled WGS sequence"/>
</dbReference>
<dbReference type="EMBL" id="BJWL01000029">
    <property type="protein sequence ID" value="GFZ20841.1"/>
    <property type="molecule type" value="Genomic_DNA"/>
</dbReference>
<protein>
    <submittedName>
        <fullName evidence="2">Uncharacterized protein</fullName>
    </submittedName>
</protein>
<proteinExistence type="predicted"/>
<sequence length="81" mass="9154">MKKAMAEVRRGHHHEGCQRPRSDGKVKRDHNEGCRRPKSDAYRTQIEDKSDSTRSFKGQRAKAMPVEGSPSDSEACQRSGK</sequence>
<reference evidence="2 3" key="1">
    <citation type="submission" date="2019-07" db="EMBL/GenBank/DDBJ databases">
        <title>De Novo Assembly of kiwifruit Actinidia rufa.</title>
        <authorList>
            <person name="Sugita-Konishi S."/>
            <person name="Sato K."/>
            <person name="Mori E."/>
            <person name="Abe Y."/>
            <person name="Kisaki G."/>
            <person name="Hamano K."/>
            <person name="Suezawa K."/>
            <person name="Otani M."/>
            <person name="Fukuda T."/>
            <person name="Manabe T."/>
            <person name="Gomi K."/>
            <person name="Tabuchi M."/>
            <person name="Akimitsu K."/>
            <person name="Kataoka I."/>
        </authorList>
    </citation>
    <scope>NUCLEOTIDE SEQUENCE [LARGE SCALE GENOMIC DNA]</scope>
    <source>
        <strain evidence="3">cv. Fuchu</strain>
    </source>
</reference>
<accession>A0A7J0HCY2</accession>
<dbReference type="AlphaFoldDB" id="A0A7J0HCY2"/>
<feature type="compositionally biased region" description="Polar residues" evidence="1">
    <location>
        <begin position="70"/>
        <end position="81"/>
    </location>
</feature>
<evidence type="ECO:0000256" key="1">
    <source>
        <dbReference type="SAM" id="MobiDB-lite"/>
    </source>
</evidence>
<comment type="caution">
    <text evidence="2">The sequence shown here is derived from an EMBL/GenBank/DDBJ whole genome shotgun (WGS) entry which is preliminary data.</text>
</comment>
<gene>
    <name evidence="2" type="ORF">Acr_29g0000030</name>
</gene>
<organism evidence="2 3">
    <name type="scientific">Actinidia rufa</name>
    <dbReference type="NCBI Taxonomy" id="165716"/>
    <lineage>
        <taxon>Eukaryota</taxon>
        <taxon>Viridiplantae</taxon>
        <taxon>Streptophyta</taxon>
        <taxon>Embryophyta</taxon>
        <taxon>Tracheophyta</taxon>
        <taxon>Spermatophyta</taxon>
        <taxon>Magnoliopsida</taxon>
        <taxon>eudicotyledons</taxon>
        <taxon>Gunneridae</taxon>
        <taxon>Pentapetalae</taxon>
        <taxon>asterids</taxon>
        <taxon>Ericales</taxon>
        <taxon>Actinidiaceae</taxon>
        <taxon>Actinidia</taxon>
    </lineage>
</organism>
<keyword evidence="3" id="KW-1185">Reference proteome</keyword>